<keyword evidence="4 6" id="KW-1133">Transmembrane helix</keyword>
<dbReference type="Proteomes" id="UP000236654">
    <property type="component" value="Unassembled WGS sequence"/>
</dbReference>
<evidence type="ECO:0000256" key="4">
    <source>
        <dbReference type="ARBA" id="ARBA00022989"/>
    </source>
</evidence>
<name>A0A2I0R2F2_9FLAO</name>
<comment type="similarity">
    <text evidence="2">Belongs to the LemA family.</text>
</comment>
<dbReference type="GO" id="GO:0016020">
    <property type="term" value="C:membrane"/>
    <property type="evidence" value="ECO:0007669"/>
    <property type="project" value="UniProtKB-SubCell"/>
</dbReference>
<evidence type="ECO:0000256" key="6">
    <source>
        <dbReference type="SAM" id="Phobius"/>
    </source>
</evidence>
<dbReference type="PANTHER" id="PTHR34478">
    <property type="entry name" value="PROTEIN LEMA"/>
    <property type="match status" value="1"/>
</dbReference>
<gene>
    <name evidence="7" type="ORF">CW751_08220</name>
</gene>
<dbReference type="InterPro" id="IPR007156">
    <property type="entry name" value="MamQ_LemA"/>
</dbReference>
<comment type="caution">
    <text evidence="7">The sequence shown here is derived from an EMBL/GenBank/DDBJ whole genome shotgun (WGS) entry which is preliminary data.</text>
</comment>
<feature type="transmembrane region" description="Helical" evidence="6">
    <location>
        <begin position="6"/>
        <end position="22"/>
    </location>
</feature>
<dbReference type="PANTHER" id="PTHR34478:SF1">
    <property type="entry name" value="PROTEIN LEMA"/>
    <property type="match status" value="1"/>
</dbReference>
<protein>
    <recommendedName>
        <fullName evidence="9">LemA family protein</fullName>
    </recommendedName>
</protein>
<dbReference type="Gene3D" id="1.20.1440.20">
    <property type="entry name" value="LemA-like domain"/>
    <property type="match status" value="1"/>
</dbReference>
<keyword evidence="5 6" id="KW-0472">Membrane</keyword>
<reference evidence="7 8" key="1">
    <citation type="submission" date="2017-12" db="EMBL/GenBank/DDBJ databases">
        <title>The draft genome sequence of Brumimicrobium saltpan LHR20.</title>
        <authorList>
            <person name="Do Z.-J."/>
            <person name="Luo H.-R."/>
        </authorList>
    </citation>
    <scope>NUCLEOTIDE SEQUENCE [LARGE SCALE GENOMIC DNA]</scope>
    <source>
        <strain evidence="7 8">LHR20</strain>
    </source>
</reference>
<dbReference type="EMBL" id="PJNI01000008">
    <property type="protein sequence ID" value="PKR80747.1"/>
    <property type="molecule type" value="Genomic_DNA"/>
</dbReference>
<dbReference type="Pfam" id="PF04011">
    <property type="entry name" value="LemA"/>
    <property type="match status" value="1"/>
</dbReference>
<organism evidence="7 8">
    <name type="scientific">Brumimicrobium salinarum</name>
    <dbReference type="NCBI Taxonomy" id="2058658"/>
    <lineage>
        <taxon>Bacteria</taxon>
        <taxon>Pseudomonadati</taxon>
        <taxon>Bacteroidota</taxon>
        <taxon>Flavobacteriia</taxon>
        <taxon>Flavobacteriales</taxon>
        <taxon>Crocinitomicaceae</taxon>
        <taxon>Brumimicrobium</taxon>
    </lineage>
</organism>
<evidence type="ECO:0008006" key="9">
    <source>
        <dbReference type="Google" id="ProtNLM"/>
    </source>
</evidence>
<keyword evidence="8" id="KW-1185">Reference proteome</keyword>
<evidence type="ECO:0000256" key="1">
    <source>
        <dbReference type="ARBA" id="ARBA00004167"/>
    </source>
</evidence>
<dbReference type="AlphaFoldDB" id="A0A2I0R2F2"/>
<evidence type="ECO:0000256" key="5">
    <source>
        <dbReference type="ARBA" id="ARBA00023136"/>
    </source>
</evidence>
<sequence>MNTTLIISTLIVILLIFIWVIYNQLITARESINEALAGIDVQLKKRFELIPRLVEIVKGYTNYEAETFEKVTALRSEDGKDMVQKEKEDAGLNLVSQSIKVTVEDYPELKSNTHFLELMKELSIVEDELAMSRRYLNGTIRDYNTKIGVFPNLIIAGPFGFKERPFYEIESFEREPHKIFE</sequence>
<evidence type="ECO:0000313" key="8">
    <source>
        <dbReference type="Proteomes" id="UP000236654"/>
    </source>
</evidence>
<dbReference type="SUPFAM" id="SSF140478">
    <property type="entry name" value="LemA-like"/>
    <property type="match status" value="1"/>
</dbReference>
<dbReference type="RefSeq" id="WP_101334529.1">
    <property type="nucleotide sequence ID" value="NZ_PJNI01000008.1"/>
</dbReference>
<evidence type="ECO:0000313" key="7">
    <source>
        <dbReference type="EMBL" id="PKR80747.1"/>
    </source>
</evidence>
<dbReference type="InterPro" id="IPR023353">
    <property type="entry name" value="LemA-like_dom_sf"/>
</dbReference>
<accession>A0A2I0R2F2</accession>
<keyword evidence="3 6" id="KW-0812">Transmembrane</keyword>
<evidence type="ECO:0000256" key="3">
    <source>
        <dbReference type="ARBA" id="ARBA00022692"/>
    </source>
</evidence>
<evidence type="ECO:0000256" key="2">
    <source>
        <dbReference type="ARBA" id="ARBA00008854"/>
    </source>
</evidence>
<proteinExistence type="inferred from homology"/>
<dbReference type="OrthoDB" id="9804152at2"/>
<comment type="subcellular location">
    <subcellularLocation>
        <location evidence="1">Membrane</location>
        <topology evidence="1">Single-pass membrane protein</topology>
    </subcellularLocation>
</comment>